<gene>
    <name evidence="1" type="ORF">GTGU_02888</name>
</gene>
<dbReference type="OrthoDB" id="1523296at2"/>
<protein>
    <submittedName>
        <fullName evidence="1">ImpH/VasB family protein</fullName>
    </submittedName>
</protein>
<organism evidence="1 2">
    <name type="scientific">Trabulsiella guamensis ATCC 49490</name>
    <dbReference type="NCBI Taxonomy" id="1005994"/>
    <lineage>
        <taxon>Bacteria</taxon>
        <taxon>Pseudomonadati</taxon>
        <taxon>Pseudomonadota</taxon>
        <taxon>Gammaproteobacteria</taxon>
        <taxon>Enterobacterales</taxon>
        <taxon>Enterobacteriaceae</taxon>
        <taxon>Trabulsiella</taxon>
    </lineage>
</organism>
<reference evidence="2" key="1">
    <citation type="submission" date="2014-05" db="EMBL/GenBank/DDBJ databases">
        <title>ATOL: Assembling a taxonomically balanced genome-scale reconstruction of the evolutionary history of the Enterobacteriaceae.</title>
        <authorList>
            <person name="Plunkett G. III"/>
            <person name="Neeno-Eckwall E.C."/>
            <person name="Glasner J.D."/>
            <person name="Perna N.T."/>
        </authorList>
    </citation>
    <scope>NUCLEOTIDE SEQUENCE [LARGE SCALE GENOMIC DNA]</scope>
    <source>
        <strain evidence="2">ATCC 49490</strain>
    </source>
</reference>
<name>A0A085A509_9ENTR</name>
<accession>A0A085A509</accession>
<dbReference type="EMBL" id="JMTB01000091">
    <property type="protein sequence ID" value="KFC05304.1"/>
    <property type="molecule type" value="Genomic_DNA"/>
</dbReference>
<keyword evidence="2" id="KW-1185">Reference proteome</keyword>
<dbReference type="Proteomes" id="UP000028630">
    <property type="component" value="Unassembled WGS sequence"/>
</dbReference>
<dbReference type="PANTHER" id="PTHR35564:SF3">
    <property type="entry name" value="TYPE VI SECRETION SYSTEM BASEPLATE SUBUNIT TSSG"/>
    <property type="match status" value="1"/>
</dbReference>
<evidence type="ECO:0000313" key="1">
    <source>
        <dbReference type="EMBL" id="KFC05304.1"/>
    </source>
</evidence>
<dbReference type="Pfam" id="PF06996">
    <property type="entry name" value="T6SS_TssG"/>
    <property type="match status" value="1"/>
</dbReference>
<dbReference type="AlphaFoldDB" id="A0A085A509"/>
<dbReference type="eggNOG" id="COG3520">
    <property type="taxonomic scope" value="Bacteria"/>
</dbReference>
<dbReference type="NCBIfam" id="TIGR03347">
    <property type="entry name" value="VI_chp_1"/>
    <property type="match status" value="1"/>
</dbReference>
<dbReference type="InterPro" id="IPR010732">
    <property type="entry name" value="T6SS_TssG-like"/>
</dbReference>
<comment type="caution">
    <text evidence="1">The sequence shown here is derived from an EMBL/GenBank/DDBJ whole genome shotgun (WGS) entry which is preliminary data.</text>
</comment>
<sequence>MAGAEGTTHVDLKYQEVSDNAGHFNFYQLVELLTKGTVDPVSSFALNPEDEAIRFRSTASISFPSRDVIALEPAKNKQWLLTASFLGLHGSQSPLPGFYLDNLAWEEAQQNYHLTDFLDVFNHRFLMLLHRIWRKYRYYICFENEGKDAFSQRMFALVGLGCADVRQQLTINHSKMLAYAGLLASPGRSPDVICGLIAHCFELDDVTLQQWQKRYVTIIPEQQNRLGGVHHYSGKRTVHKSVLGENFSIGARVPDRGGKFLLRLNGLTRQRFLEFLPEGASYLPLVTFTSFILRDQFAWDLCLGIAPNQVGGMELGVEQNALLGWSCFLGQPDERPEVTLCVRE</sequence>
<dbReference type="RefSeq" id="WP_038158252.1">
    <property type="nucleotide sequence ID" value="NZ_JMTB01000091.1"/>
</dbReference>
<proteinExistence type="predicted"/>
<evidence type="ECO:0000313" key="2">
    <source>
        <dbReference type="Proteomes" id="UP000028630"/>
    </source>
</evidence>
<dbReference type="PANTHER" id="PTHR35564">
    <property type="match status" value="1"/>
</dbReference>